<feature type="region of interest" description="Disordered" evidence="1">
    <location>
        <begin position="314"/>
        <end position="342"/>
    </location>
</feature>
<dbReference type="InterPro" id="IPR050730">
    <property type="entry name" value="UBX_domain-protein"/>
</dbReference>
<evidence type="ECO:0000256" key="1">
    <source>
        <dbReference type="SAM" id="MobiDB-lite"/>
    </source>
</evidence>
<gene>
    <name evidence="3" type="ORF">CONCODRAFT_69820</name>
</gene>
<dbReference type="GO" id="GO:0043130">
    <property type="term" value="F:ubiquitin binding"/>
    <property type="evidence" value="ECO:0007669"/>
    <property type="project" value="TreeGrafter"/>
</dbReference>
<dbReference type="InterPro" id="IPR009060">
    <property type="entry name" value="UBA-like_sf"/>
</dbReference>
<dbReference type="PANTHER" id="PTHR23322:SF6">
    <property type="entry name" value="UBX DOMAIN-CONTAINING PROTEIN 7"/>
    <property type="match status" value="1"/>
</dbReference>
<dbReference type="Pfam" id="PF13899">
    <property type="entry name" value="Thioredoxin_7"/>
    <property type="match status" value="1"/>
</dbReference>
<dbReference type="Gene3D" id="1.10.8.10">
    <property type="entry name" value="DNA helicase RuvA subunit, C-terminal domain"/>
    <property type="match status" value="1"/>
</dbReference>
<dbReference type="GO" id="GO:0005634">
    <property type="term" value="C:nucleus"/>
    <property type="evidence" value="ECO:0007669"/>
    <property type="project" value="TreeGrafter"/>
</dbReference>
<feature type="domain" description="UBX" evidence="2">
    <location>
        <begin position="392"/>
        <end position="467"/>
    </location>
</feature>
<dbReference type="GO" id="GO:0043161">
    <property type="term" value="P:proteasome-mediated ubiquitin-dependent protein catabolic process"/>
    <property type="evidence" value="ECO:0007669"/>
    <property type="project" value="TreeGrafter"/>
</dbReference>
<dbReference type="PROSITE" id="PS50033">
    <property type="entry name" value="UBX"/>
    <property type="match status" value="1"/>
</dbReference>
<dbReference type="InterPro" id="IPR036249">
    <property type="entry name" value="Thioredoxin-like_sf"/>
</dbReference>
<dbReference type="Gene3D" id="3.40.30.10">
    <property type="entry name" value="Glutaredoxin"/>
    <property type="match status" value="1"/>
</dbReference>
<dbReference type="STRING" id="796925.A0A137P8U9"/>
<keyword evidence="4" id="KW-1185">Reference proteome</keyword>
<dbReference type="CDD" id="cd01767">
    <property type="entry name" value="UBX"/>
    <property type="match status" value="1"/>
</dbReference>
<name>A0A137P8U9_CONC2</name>
<dbReference type="InterPro" id="IPR006577">
    <property type="entry name" value="UAS"/>
</dbReference>
<reference evidence="3 4" key="1">
    <citation type="journal article" date="2015" name="Genome Biol. Evol.">
        <title>Phylogenomic analyses indicate that early fungi evolved digesting cell walls of algal ancestors of land plants.</title>
        <authorList>
            <person name="Chang Y."/>
            <person name="Wang S."/>
            <person name="Sekimoto S."/>
            <person name="Aerts A.L."/>
            <person name="Choi C."/>
            <person name="Clum A."/>
            <person name="LaButti K.M."/>
            <person name="Lindquist E.A."/>
            <person name="Yee Ngan C."/>
            <person name="Ohm R.A."/>
            <person name="Salamov A.A."/>
            <person name="Grigoriev I.V."/>
            <person name="Spatafora J.W."/>
            <person name="Berbee M.L."/>
        </authorList>
    </citation>
    <scope>NUCLEOTIDE SEQUENCE [LARGE SCALE GENOMIC DNA]</scope>
    <source>
        <strain evidence="3 4">NRRL 28638</strain>
    </source>
</reference>
<evidence type="ECO:0000313" key="3">
    <source>
        <dbReference type="EMBL" id="KXN71423.1"/>
    </source>
</evidence>
<evidence type="ECO:0000259" key="2">
    <source>
        <dbReference type="PROSITE" id="PS50033"/>
    </source>
</evidence>
<dbReference type="OrthoDB" id="270602at2759"/>
<dbReference type="SMART" id="SM00594">
    <property type="entry name" value="UAS"/>
    <property type="match status" value="1"/>
</dbReference>
<feature type="region of interest" description="Disordered" evidence="1">
    <location>
        <begin position="271"/>
        <end position="297"/>
    </location>
</feature>
<dbReference type="PROSITE" id="PS50330">
    <property type="entry name" value="UIM"/>
    <property type="match status" value="1"/>
</dbReference>
<dbReference type="InterPro" id="IPR029071">
    <property type="entry name" value="Ubiquitin-like_domsf"/>
</dbReference>
<proteinExistence type="predicted"/>
<dbReference type="Proteomes" id="UP000070444">
    <property type="component" value="Unassembled WGS sequence"/>
</dbReference>
<dbReference type="OMA" id="CAFPRKS"/>
<dbReference type="SUPFAM" id="SSF46934">
    <property type="entry name" value="UBA-like"/>
    <property type="match status" value="1"/>
</dbReference>
<dbReference type="Gene3D" id="3.10.20.90">
    <property type="entry name" value="Phosphatidylinositol 3-kinase Catalytic Subunit, Chain A, domain 1"/>
    <property type="match status" value="1"/>
</dbReference>
<dbReference type="InterPro" id="IPR001012">
    <property type="entry name" value="UBX_dom"/>
</dbReference>
<dbReference type="PANTHER" id="PTHR23322">
    <property type="entry name" value="FAS-ASSOCIATED PROTEIN"/>
    <property type="match status" value="1"/>
</dbReference>
<dbReference type="SUPFAM" id="SSF54236">
    <property type="entry name" value="Ubiquitin-like"/>
    <property type="match status" value="1"/>
</dbReference>
<dbReference type="EMBL" id="KQ964475">
    <property type="protein sequence ID" value="KXN71423.1"/>
    <property type="molecule type" value="Genomic_DNA"/>
</dbReference>
<dbReference type="Pfam" id="PF14555">
    <property type="entry name" value="UBA_4"/>
    <property type="match status" value="1"/>
</dbReference>
<evidence type="ECO:0000313" key="4">
    <source>
        <dbReference type="Proteomes" id="UP000070444"/>
    </source>
</evidence>
<organism evidence="3 4">
    <name type="scientific">Conidiobolus coronatus (strain ATCC 28846 / CBS 209.66 / NRRL 28638)</name>
    <name type="common">Delacroixia coronata</name>
    <dbReference type="NCBI Taxonomy" id="796925"/>
    <lineage>
        <taxon>Eukaryota</taxon>
        <taxon>Fungi</taxon>
        <taxon>Fungi incertae sedis</taxon>
        <taxon>Zoopagomycota</taxon>
        <taxon>Entomophthoromycotina</taxon>
        <taxon>Entomophthoromycetes</taxon>
        <taxon>Entomophthorales</taxon>
        <taxon>Ancylistaceae</taxon>
        <taxon>Conidiobolus</taxon>
    </lineage>
</organism>
<accession>A0A137P8U9</accession>
<dbReference type="SUPFAM" id="SSF52833">
    <property type="entry name" value="Thioredoxin-like"/>
    <property type="match status" value="1"/>
</dbReference>
<sequence>MDISDDLIEQFTSLTNADSQTAKQYLEAFEGDISNAVTNYFNNDDTSSTFNRPSTSSANVDTDFDQLEADARLASQLAAERDTVRSPIRPVTERLIDPFPNMLSGNPFAPYSSRSIRSFSNAFSDDEVEDQENVIDVETSPTRAKERKLEDLFKPPLDLMFTGSIEQARIKGKQDKKFLLLNIQDPTEFPCQVLNRDVWKSPTVKAIVRENFIFLQYLIQHHEGQWYKTFYPFEGFPHIAVLDPRTSERLISWDRTFTPAEFVETVTDFLSRNDPSGSVQAPPPKLPPPPKTFDQMSESEQIEAAIAASLKEHANNQPSPLKDESQSSSSVANDSKSNDDHNSVELIEIPDDSDDLDNTAQIAIDTSPLDPVDQLKQTIRNISPRLPPTPEAGVLTTRIKFNFPDGSSKVQAFSRSDKVITLFEFVKTQIPQEAEDLELVCMRKPLAPNLNDTLSDANLLNALIMVSYILE</sequence>
<feature type="compositionally biased region" description="Pro residues" evidence="1">
    <location>
        <begin position="281"/>
        <end position="291"/>
    </location>
</feature>
<dbReference type="InterPro" id="IPR003903">
    <property type="entry name" value="UIM_dom"/>
</dbReference>
<dbReference type="AlphaFoldDB" id="A0A137P8U9"/>
<protein>
    <recommendedName>
        <fullName evidence="2">UBX domain-containing protein</fullName>
    </recommendedName>
</protein>
<dbReference type="Pfam" id="PF00789">
    <property type="entry name" value="UBX"/>
    <property type="match status" value="1"/>
</dbReference>
<dbReference type="CDD" id="cd02958">
    <property type="entry name" value="UAS"/>
    <property type="match status" value="1"/>
</dbReference>
<feature type="compositionally biased region" description="Low complexity" evidence="1">
    <location>
        <begin position="326"/>
        <end position="335"/>
    </location>
</feature>